<comment type="subcellular location">
    <subcellularLocation>
        <location evidence="2">Membrane</location>
        <topology evidence="2">Multi-pass membrane protein</topology>
    </subcellularLocation>
</comment>
<dbReference type="InterPro" id="IPR029095">
    <property type="entry name" value="NarX-like_N"/>
</dbReference>
<feature type="transmembrane region" description="Helical" evidence="7">
    <location>
        <begin position="159"/>
        <end position="183"/>
    </location>
</feature>
<protein>
    <recommendedName>
        <fullName evidence="3">histidine kinase</fullName>
        <ecNumber evidence="3">2.7.13.3</ecNumber>
    </recommendedName>
</protein>
<evidence type="ECO:0000259" key="9">
    <source>
        <dbReference type="Pfam" id="PF13675"/>
    </source>
</evidence>
<accession>A0A2W1N5X2</accession>
<dbReference type="EC" id="2.7.13.3" evidence="3"/>
<evidence type="ECO:0000313" key="11">
    <source>
        <dbReference type="Proteomes" id="UP000249248"/>
    </source>
</evidence>
<dbReference type="InterPro" id="IPR003661">
    <property type="entry name" value="HisK_dim/P_dom"/>
</dbReference>
<dbReference type="EMBL" id="QKSB01000001">
    <property type="protein sequence ID" value="PZE18561.1"/>
    <property type="molecule type" value="Genomic_DNA"/>
</dbReference>
<gene>
    <name evidence="10" type="ORF">DNU06_01640</name>
</gene>
<keyword evidence="5 7" id="KW-1133">Transmembrane helix</keyword>
<keyword evidence="6 7" id="KW-0472">Membrane</keyword>
<comment type="caution">
    <text evidence="10">The sequence shown here is derived from an EMBL/GenBank/DDBJ whole genome shotgun (WGS) entry which is preliminary data.</text>
</comment>
<dbReference type="Pfam" id="PF13675">
    <property type="entry name" value="PilJ"/>
    <property type="match status" value="1"/>
</dbReference>
<dbReference type="OrthoDB" id="9760839at2"/>
<organism evidence="10 11">
    <name type="scientific">Putridiphycobacter roseus</name>
    <dbReference type="NCBI Taxonomy" id="2219161"/>
    <lineage>
        <taxon>Bacteria</taxon>
        <taxon>Pseudomonadati</taxon>
        <taxon>Bacteroidota</taxon>
        <taxon>Flavobacteriia</taxon>
        <taxon>Flavobacteriales</taxon>
        <taxon>Crocinitomicaceae</taxon>
        <taxon>Putridiphycobacter</taxon>
    </lineage>
</organism>
<dbReference type="AlphaFoldDB" id="A0A2W1N5X2"/>
<evidence type="ECO:0000256" key="1">
    <source>
        <dbReference type="ARBA" id="ARBA00000085"/>
    </source>
</evidence>
<comment type="catalytic activity">
    <reaction evidence="1">
        <text>ATP + protein L-histidine = ADP + protein N-phospho-L-histidine.</text>
        <dbReference type="EC" id="2.7.13.3"/>
    </reaction>
</comment>
<dbReference type="Pfam" id="PF00512">
    <property type="entry name" value="HisKA"/>
    <property type="match status" value="1"/>
</dbReference>
<dbReference type="RefSeq" id="WP_111061462.1">
    <property type="nucleotide sequence ID" value="NZ_JBHUCU010000007.1"/>
</dbReference>
<evidence type="ECO:0000256" key="3">
    <source>
        <dbReference type="ARBA" id="ARBA00012438"/>
    </source>
</evidence>
<keyword evidence="4 7" id="KW-0812">Transmembrane</keyword>
<dbReference type="Proteomes" id="UP000249248">
    <property type="component" value="Unassembled WGS sequence"/>
</dbReference>
<evidence type="ECO:0000256" key="6">
    <source>
        <dbReference type="ARBA" id="ARBA00023136"/>
    </source>
</evidence>
<evidence type="ECO:0000256" key="4">
    <source>
        <dbReference type="ARBA" id="ARBA00022692"/>
    </source>
</evidence>
<dbReference type="Gene3D" id="1.10.287.130">
    <property type="match status" value="1"/>
</dbReference>
<reference evidence="10 11" key="1">
    <citation type="submission" date="2018-06" db="EMBL/GenBank/DDBJ databases">
        <title>The draft genome sequence of Crocinitomix sp. SM1701.</title>
        <authorList>
            <person name="Zhang X."/>
        </authorList>
    </citation>
    <scope>NUCLEOTIDE SEQUENCE [LARGE SCALE GENOMIC DNA]</scope>
    <source>
        <strain evidence="10 11">SM1701</strain>
    </source>
</reference>
<feature type="domain" description="Signal transduction histidine kinase dimerisation/phosphoacceptor" evidence="8">
    <location>
        <begin position="205"/>
        <end position="252"/>
    </location>
</feature>
<dbReference type="InterPro" id="IPR036097">
    <property type="entry name" value="HisK_dim/P_sf"/>
</dbReference>
<evidence type="ECO:0000259" key="8">
    <source>
        <dbReference type="Pfam" id="PF00512"/>
    </source>
</evidence>
<feature type="domain" description="NarX-like N-terminal" evidence="9">
    <location>
        <begin position="29"/>
        <end position="103"/>
    </location>
</feature>
<proteinExistence type="predicted"/>
<name>A0A2W1N5X2_9FLAO</name>
<dbReference type="CDD" id="cd00082">
    <property type="entry name" value="HisKA"/>
    <property type="match status" value="1"/>
</dbReference>
<dbReference type="GO" id="GO:0000155">
    <property type="term" value="F:phosphorelay sensor kinase activity"/>
    <property type="evidence" value="ECO:0007669"/>
    <property type="project" value="InterPro"/>
</dbReference>
<evidence type="ECO:0000256" key="7">
    <source>
        <dbReference type="SAM" id="Phobius"/>
    </source>
</evidence>
<evidence type="ECO:0000256" key="2">
    <source>
        <dbReference type="ARBA" id="ARBA00004141"/>
    </source>
</evidence>
<feature type="transmembrane region" description="Helical" evidence="7">
    <location>
        <begin position="7"/>
        <end position="29"/>
    </location>
</feature>
<sequence>MKNKNKFYILFSTVLVLIVLNQSFIQYFLHTKKDEALLINIAGQQRMLSQRVNQLSYRSIKFGGRYYQDLQHSLVDWQSSHLRIMNGDDFISKTKNKEIKEKLRYTYNIILSVDSILTNAKVIDTFVLVALNKKVDAFLPVMNDIVGDFEAEADQKLNYIILLELFFSMITIIVIFIEFRLIIKPSFDKILEQNNALKKIAWHQSHDLRRPVANILGLIRMLRASPEIKSEENVKTLNYLQDSAEQLENTIDVVVEKSDAVREVED</sequence>
<keyword evidence="11" id="KW-1185">Reference proteome</keyword>
<dbReference type="SUPFAM" id="SSF47384">
    <property type="entry name" value="Homodimeric domain of signal transducing histidine kinase"/>
    <property type="match status" value="1"/>
</dbReference>
<evidence type="ECO:0000256" key="5">
    <source>
        <dbReference type="ARBA" id="ARBA00022989"/>
    </source>
</evidence>
<evidence type="ECO:0000313" key="10">
    <source>
        <dbReference type="EMBL" id="PZE18561.1"/>
    </source>
</evidence>
<dbReference type="GO" id="GO:0016020">
    <property type="term" value="C:membrane"/>
    <property type="evidence" value="ECO:0007669"/>
    <property type="project" value="UniProtKB-SubCell"/>
</dbReference>